<accession>A0AAP0KGH6</accession>
<gene>
    <name evidence="1" type="ORF">Syun_009904</name>
</gene>
<evidence type="ECO:0000313" key="1">
    <source>
        <dbReference type="EMBL" id="KAK9151595.1"/>
    </source>
</evidence>
<keyword evidence="2" id="KW-1185">Reference proteome</keyword>
<evidence type="ECO:0000313" key="2">
    <source>
        <dbReference type="Proteomes" id="UP001420932"/>
    </source>
</evidence>
<dbReference type="Proteomes" id="UP001420932">
    <property type="component" value="Unassembled WGS sequence"/>
</dbReference>
<sequence>MAEDYKMCSVEKVGFVLIMVVGIEGGGGDGGRELGFYVPAQLGGSKMESWGDTIGGRLHWRLEALLWEARLWEAGLAGRVAVGCVEVGSAAVGAGLAGRAAVGCMEVGGAAVGGSVVEGSVVEGIDWRGWWMKGGEVDGDRGGRRRYVRGDDYFEMLRERERDEGTTFDMLREGDI</sequence>
<organism evidence="1 2">
    <name type="scientific">Stephania yunnanensis</name>
    <dbReference type="NCBI Taxonomy" id="152371"/>
    <lineage>
        <taxon>Eukaryota</taxon>
        <taxon>Viridiplantae</taxon>
        <taxon>Streptophyta</taxon>
        <taxon>Embryophyta</taxon>
        <taxon>Tracheophyta</taxon>
        <taxon>Spermatophyta</taxon>
        <taxon>Magnoliopsida</taxon>
        <taxon>Ranunculales</taxon>
        <taxon>Menispermaceae</taxon>
        <taxon>Menispermoideae</taxon>
        <taxon>Cissampelideae</taxon>
        <taxon>Stephania</taxon>
    </lineage>
</organism>
<name>A0AAP0KGH6_9MAGN</name>
<proteinExistence type="predicted"/>
<dbReference type="EMBL" id="JBBNAF010000004">
    <property type="protein sequence ID" value="KAK9151595.1"/>
    <property type="molecule type" value="Genomic_DNA"/>
</dbReference>
<dbReference type="AlphaFoldDB" id="A0AAP0KGH6"/>
<comment type="caution">
    <text evidence="1">The sequence shown here is derived from an EMBL/GenBank/DDBJ whole genome shotgun (WGS) entry which is preliminary data.</text>
</comment>
<reference evidence="1 2" key="1">
    <citation type="submission" date="2024-01" db="EMBL/GenBank/DDBJ databases">
        <title>Genome assemblies of Stephania.</title>
        <authorList>
            <person name="Yang L."/>
        </authorList>
    </citation>
    <scope>NUCLEOTIDE SEQUENCE [LARGE SCALE GENOMIC DNA]</scope>
    <source>
        <strain evidence="1">YNDBR</strain>
        <tissue evidence="1">Leaf</tissue>
    </source>
</reference>
<protein>
    <submittedName>
        <fullName evidence="1">Uncharacterized protein</fullName>
    </submittedName>
</protein>